<proteinExistence type="predicted"/>
<dbReference type="GO" id="GO:0016787">
    <property type="term" value="F:hydrolase activity"/>
    <property type="evidence" value="ECO:0007669"/>
    <property type="project" value="UniProtKB-KW"/>
</dbReference>
<name>A0ABW9RLG0_9BACT</name>
<dbReference type="SUPFAM" id="SSF53474">
    <property type="entry name" value="alpha/beta-Hydrolases"/>
    <property type="match status" value="1"/>
</dbReference>
<sequence>MSQSEIRDYFADKPREPLLLQYNQDKYTINYAAIGNAEQPTVIFLHGAPGSWTAFISYFSDSTLLKEAYLIAADRPGNGRSEFGNPVIALKEQARLLKPLLEKRPGPVVLVGHSLGGPVAARLAMDYPELVNGLILVAPSIDPALEPNEDWWRIPLNTPFLSWLVPTSLYVANAEIYHLEKELKKMMPLWKNILTPVTIIQGKEDSLVPPGNAEFAGKMLVNAAEVEIVMLKNATHFIPWNRPESIKKAILKHLDELN</sequence>
<evidence type="ECO:0000259" key="1">
    <source>
        <dbReference type="Pfam" id="PF12697"/>
    </source>
</evidence>
<dbReference type="Proteomes" id="UP000798808">
    <property type="component" value="Unassembled WGS sequence"/>
</dbReference>
<protein>
    <submittedName>
        <fullName evidence="2">Alpha/beta hydrolase</fullName>
    </submittedName>
</protein>
<reference evidence="2 3" key="1">
    <citation type="submission" date="2019-02" db="EMBL/GenBank/DDBJ databases">
        <authorList>
            <person name="Goldberg S.R."/>
            <person name="Haltli B.A."/>
            <person name="Correa H."/>
            <person name="Russell K.G."/>
        </authorList>
    </citation>
    <scope>NUCLEOTIDE SEQUENCE [LARGE SCALE GENOMIC DNA]</scope>
    <source>
        <strain evidence="2 3">JCM 16186</strain>
    </source>
</reference>
<dbReference type="InterPro" id="IPR000073">
    <property type="entry name" value="AB_hydrolase_1"/>
</dbReference>
<dbReference type="Pfam" id="PF12697">
    <property type="entry name" value="Abhydrolase_6"/>
    <property type="match status" value="1"/>
</dbReference>
<dbReference type="EMBL" id="SMLW01000452">
    <property type="protein sequence ID" value="MTI24775.1"/>
    <property type="molecule type" value="Genomic_DNA"/>
</dbReference>
<evidence type="ECO:0000313" key="2">
    <source>
        <dbReference type="EMBL" id="MTI24775.1"/>
    </source>
</evidence>
<comment type="caution">
    <text evidence="2">The sequence shown here is derived from an EMBL/GenBank/DDBJ whole genome shotgun (WGS) entry which is preliminary data.</text>
</comment>
<feature type="domain" description="AB hydrolase-1" evidence="1">
    <location>
        <begin position="42"/>
        <end position="244"/>
    </location>
</feature>
<keyword evidence="2" id="KW-0378">Hydrolase</keyword>
<dbReference type="InterPro" id="IPR029058">
    <property type="entry name" value="AB_hydrolase_fold"/>
</dbReference>
<dbReference type="PANTHER" id="PTHR43798:SF33">
    <property type="entry name" value="HYDROLASE, PUTATIVE (AFU_ORTHOLOGUE AFUA_2G14860)-RELATED"/>
    <property type="match status" value="1"/>
</dbReference>
<dbReference type="Gene3D" id="3.40.50.1820">
    <property type="entry name" value="alpha/beta hydrolase"/>
    <property type="match status" value="1"/>
</dbReference>
<organism evidence="2 3">
    <name type="scientific">Fulvivirga kasyanovii</name>
    <dbReference type="NCBI Taxonomy" id="396812"/>
    <lineage>
        <taxon>Bacteria</taxon>
        <taxon>Pseudomonadati</taxon>
        <taxon>Bacteroidota</taxon>
        <taxon>Cytophagia</taxon>
        <taxon>Cytophagales</taxon>
        <taxon>Fulvivirgaceae</taxon>
        <taxon>Fulvivirga</taxon>
    </lineage>
</organism>
<dbReference type="PRINTS" id="PR00111">
    <property type="entry name" value="ABHYDROLASE"/>
</dbReference>
<evidence type="ECO:0000313" key="3">
    <source>
        <dbReference type="Proteomes" id="UP000798808"/>
    </source>
</evidence>
<dbReference type="InterPro" id="IPR050266">
    <property type="entry name" value="AB_hydrolase_sf"/>
</dbReference>
<accession>A0ABW9RLG0</accession>
<dbReference type="RefSeq" id="WP_155170816.1">
    <property type="nucleotide sequence ID" value="NZ_BAAAFL010000016.1"/>
</dbReference>
<dbReference type="PANTHER" id="PTHR43798">
    <property type="entry name" value="MONOACYLGLYCEROL LIPASE"/>
    <property type="match status" value="1"/>
</dbReference>
<gene>
    <name evidence="2" type="ORF">E1163_07470</name>
</gene>
<keyword evidence="3" id="KW-1185">Reference proteome</keyword>